<protein>
    <recommendedName>
        <fullName evidence="4">DUF4760 domain-containing protein</fullName>
    </recommendedName>
</protein>
<keyword evidence="1" id="KW-0812">Transmembrane</keyword>
<organism evidence="2 3">
    <name type="scientific">Nocardia cyriacigeorgica (strain GUH-2)</name>
    <dbReference type="NCBI Taxonomy" id="1127134"/>
    <lineage>
        <taxon>Bacteria</taxon>
        <taxon>Bacillati</taxon>
        <taxon>Actinomycetota</taxon>
        <taxon>Actinomycetes</taxon>
        <taxon>Mycobacteriales</taxon>
        <taxon>Nocardiaceae</taxon>
        <taxon>Nocardia</taxon>
    </lineage>
</organism>
<evidence type="ECO:0000256" key="1">
    <source>
        <dbReference type="SAM" id="Phobius"/>
    </source>
</evidence>
<evidence type="ECO:0008006" key="4">
    <source>
        <dbReference type="Google" id="ProtNLM"/>
    </source>
</evidence>
<feature type="transmembrane region" description="Helical" evidence="1">
    <location>
        <begin position="30"/>
        <end position="50"/>
    </location>
</feature>
<sequence length="200" mass="22681">MRPQSGHQNFQRLSRTSVTLCNMPSEVTTGLFTLAGALIGGGGTLLVTLVTTRNQKELAIAARDHHLRDRQYAEHRHHVVRLDRFDEAARALVNALYGRDNEDTLTRLHIEYLDTWTKFTEGHGGPELAGPAELREPLKQLYEAMCDYSNHIDAWWAAGVRTTRREALNTTCNELHDRMLAKRTEYVERSGEWSNGVAAR</sequence>
<evidence type="ECO:0000313" key="2">
    <source>
        <dbReference type="EMBL" id="CCF61200.1"/>
    </source>
</evidence>
<keyword evidence="3" id="KW-1185">Reference proteome</keyword>
<dbReference type="eggNOG" id="ENOG5032MYS">
    <property type="taxonomic scope" value="Bacteria"/>
</dbReference>
<dbReference type="EMBL" id="FO082843">
    <property type="protein sequence ID" value="CCF61200.1"/>
    <property type="molecule type" value="Genomic_DNA"/>
</dbReference>
<dbReference type="STRING" id="1127134.NOCYR_0381"/>
<reference evidence="2 3" key="1">
    <citation type="journal article" date="2012" name="J. Bacteriol.">
        <title>Genome sequence of the human- and animal-pathogenic strain Nocardia cyriacigeorgica GUH-2.</title>
        <authorList>
            <person name="Zoropogui A."/>
            <person name="Pujic P."/>
            <person name="Normand P."/>
            <person name="Barbe V."/>
            <person name="Beaman B."/>
            <person name="Beaman L."/>
            <person name="Boiron P."/>
            <person name="Colinon C."/>
            <person name="Deredjian A."/>
            <person name="Graindorge A."/>
            <person name="Mangenot S."/>
            <person name="Nazaret S."/>
            <person name="Neto M."/>
            <person name="Petit S."/>
            <person name="Roche D."/>
            <person name="Vallenet D."/>
            <person name="Rodriguez-Nava V."/>
            <person name="Richard Y."/>
            <person name="Cournoyer B."/>
            <person name="Blaha D."/>
        </authorList>
    </citation>
    <scope>NUCLEOTIDE SEQUENCE [LARGE SCALE GENOMIC DNA]</scope>
    <source>
        <strain evidence="2 3">GUH-2</strain>
    </source>
</reference>
<dbReference type="Proteomes" id="UP000008190">
    <property type="component" value="Chromosome"/>
</dbReference>
<dbReference type="HOGENOM" id="CLU_1365021_0_0_11"/>
<evidence type="ECO:0000313" key="3">
    <source>
        <dbReference type="Proteomes" id="UP000008190"/>
    </source>
</evidence>
<dbReference type="KEGG" id="ncy:NOCYR_0381"/>
<gene>
    <name evidence="2" type="ordered locus">NOCYR_0381</name>
</gene>
<dbReference type="AlphaFoldDB" id="H6RAW1"/>
<name>H6RAW1_NOCCG</name>
<proteinExistence type="predicted"/>
<keyword evidence="1" id="KW-1133">Transmembrane helix</keyword>
<keyword evidence="1" id="KW-0472">Membrane</keyword>
<accession>H6RAW1</accession>